<feature type="transmembrane region" description="Helical" evidence="3">
    <location>
        <begin position="988"/>
        <end position="1008"/>
    </location>
</feature>
<dbReference type="PANTHER" id="PTHR13707:SF23">
    <property type="entry name" value="SUCCINYL-COA:3-KETOACID-COENZYME A TRANSFERASE"/>
    <property type="match status" value="1"/>
</dbReference>
<feature type="transmembrane region" description="Helical" evidence="3">
    <location>
        <begin position="1060"/>
        <end position="1086"/>
    </location>
</feature>
<feature type="transmembrane region" description="Helical" evidence="3">
    <location>
        <begin position="918"/>
        <end position="938"/>
    </location>
</feature>
<feature type="transmembrane region" description="Helical" evidence="3">
    <location>
        <begin position="1106"/>
        <end position="1125"/>
    </location>
</feature>
<dbReference type="Gene3D" id="3.40.1080.10">
    <property type="entry name" value="Glutaconate Coenzyme A-transferase"/>
    <property type="match status" value="2"/>
</dbReference>
<accession>A0AAD6IZV5</accession>
<dbReference type="InterPro" id="IPR004165">
    <property type="entry name" value="CoA_trans_fam_I"/>
</dbReference>
<dbReference type="PROSITE" id="PS01274">
    <property type="entry name" value="COA_TRANSF_2"/>
    <property type="match status" value="1"/>
</dbReference>
<keyword evidence="5" id="KW-1185">Reference proteome</keyword>
<dbReference type="NCBIfam" id="TIGR02428">
    <property type="entry name" value="pcaJ_scoB_fam"/>
    <property type="match status" value="1"/>
</dbReference>
<dbReference type="GO" id="GO:0042765">
    <property type="term" value="C:GPI-anchor transamidase complex"/>
    <property type="evidence" value="ECO:0007669"/>
    <property type="project" value="InterPro"/>
</dbReference>
<dbReference type="SMART" id="SM00882">
    <property type="entry name" value="CoA_trans"/>
    <property type="match status" value="2"/>
</dbReference>
<feature type="region of interest" description="Disordered" evidence="2">
    <location>
        <begin position="957"/>
        <end position="982"/>
    </location>
</feature>
<reference evidence="4" key="1">
    <citation type="submission" date="2023-01" db="EMBL/GenBank/DDBJ databases">
        <title>The chitinases involved in constricting ring structure development in the nematode-trapping fungus Drechslerella dactyloides.</title>
        <authorList>
            <person name="Wang R."/>
            <person name="Zhang L."/>
            <person name="Tang P."/>
            <person name="Li S."/>
            <person name="Liang L."/>
        </authorList>
    </citation>
    <scope>NUCLEOTIDE SEQUENCE</scope>
    <source>
        <strain evidence="4">YMF1.00031</strain>
    </source>
</reference>
<dbReference type="InterPro" id="IPR037171">
    <property type="entry name" value="NagB/RpiA_transferase-like"/>
</dbReference>
<dbReference type="Pfam" id="PF01144">
    <property type="entry name" value="CoA_trans"/>
    <property type="match status" value="2"/>
</dbReference>
<dbReference type="NCBIfam" id="TIGR02429">
    <property type="entry name" value="pcaI_scoA_fam"/>
    <property type="match status" value="1"/>
</dbReference>
<keyword evidence="3" id="KW-0812">Transmembrane</keyword>
<dbReference type="SUPFAM" id="SSF100950">
    <property type="entry name" value="NagB/RpiA/CoA transferase-like"/>
    <property type="match status" value="2"/>
</dbReference>
<gene>
    <name evidence="4" type="ORF">Dda_2612</name>
</gene>
<evidence type="ECO:0000313" key="5">
    <source>
        <dbReference type="Proteomes" id="UP001221413"/>
    </source>
</evidence>
<dbReference type="Proteomes" id="UP001221413">
    <property type="component" value="Unassembled WGS sequence"/>
</dbReference>
<evidence type="ECO:0000256" key="2">
    <source>
        <dbReference type="SAM" id="MobiDB-lite"/>
    </source>
</evidence>
<proteinExistence type="predicted"/>
<sequence>MHSAADAVKDVQSGSTILVGGFGLCGVPDTLINELEKRPEIKDLTAVSNNAGTDGKGLGKLLASGQIKKMIASYVGENKIFEKKYLSGEIELELTPQGTLAERCRAAGAGIPAFYTPAGYGTWRQTGELPVKYNPDGTVAIFSPAKETRVFNGKTFIMEEAINAEFALVKAWKADKLGNTQFRLAAQNFNGAMGRGAKTTIVEAEQIVEVGEIEPAMVDLPGVYVSKVIQSTADKDIEKFTYAKTDEEVKAAVAAGGGGSKRDKIVKRAAKEFQNGMFANLGIGLPMLAPTFVDPSTSVTLQSENGILGLGPYPQKGEEDADLINAGKETVTLNPGASVFGSDESFGMIRAGKINLTMLGAMQVNEYGDLANWALPGKIKGMGGAMDLVANPEKTRVIILTEHTDKKGGAKIVNKCTFPLTGKGCVSRIITELAVFDVDYKEGLTLIEIAEGVTVEHLQTVTEPKFKVSVHLKTFYAASSATGNEHTNAFVPDSAGGVGAGRCRMLIAAGISLDAESVGEVKVPRWHVCLDTFPSDPPDPPATANATFSSTITVAMALRVPVNLRKNLSVVLYAFQALSVGAVIVGLASLLLLPLDEYSRRTYISENALLPGQVHAYFGGSEQNIVRAFRREVAELGNSTSDVVASRMAEIFRSAGLKVGQQKYSYKAAGGEYTGENVYAVLHAPRGDATEAIVLCAPWKNIDHILNEGGVALTLALSRYFKRWSLWSKDIIFLISADARAGPQAWVDAYHDLHGANVQSLSVKSGAIQGVVVVDHPGPYHQFDSLHIMYDGINGQLPNLDLINTAVQISRDQMQLRTDLQEMWHHEDTYFHRLRTMLRGMVNQALGHSTGPHSSFIPYHIDAITLATHGEGWHDEMSLGRTVESVFRSLNNLLEHFHQSFFFYLLMAPKRFVSIGTYLPSAMLLAVGLTLTAIRLWVDPRSRSGKGDDGQVVVKTIAEKTGDEKEKQPADRTTETPKPIDDGPKRDLFLPLSVVIGVHFCGVIPFAVFNTVDYKSMSNVFYILVAASFVLPMLLAILITLTTPPRRLLQTFHLSRCFSLLFLGMFLSTLATLNFSLSFLIGLFSLPLTFARATPTSTPAALMNSILLQLTSPFAALFAVAGYWGLGVEDVLREASFGWWVWGMWTPAIVWCVWWPAWVVGRHSVNSAGIERIVLCIARTTPQNFWMIWIFLLLGSYQLRCRLVLRSGSIEFHRTSLQAAVEQYPIPVDAVYDFVGPHGEQPVVRASSNGGISLGVRVRGFLEQLDALLVRLGALVVGEGMEGLEELGTGCAVVLAESGEVVEGQTGEVLLQASGVF</sequence>
<keyword evidence="1" id="KW-0808">Transferase</keyword>
<dbReference type="Gene3D" id="3.40.630.10">
    <property type="entry name" value="Zn peptidases"/>
    <property type="match status" value="1"/>
</dbReference>
<dbReference type="GO" id="GO:0008260">
    <property type="term" value="F:succinyl-CoA:3-oxo-acid CoA-transferase activity"/>
    <property type="evidence" value="ECO:0007669"/>
    <property type="project" value="TreeGrafter"/>
</dbReference>
<dbReference type="InterPro" id="IPR004164">
    <property type="entry name" value="CoA_transf_AS"/>
</dbReference>
<dbReference type="Pfam" id="PF04114">
    <property type="entry name" value="Gaa1"/>
    <property type="match status" value="1"/>
</dbReference>
<dbReference type="EMBL" id="JAQGDS010000003">
    <property type="protein sequence ID" value="KAJ6261813.1"/>
    <property type="molecule type" value="Genomic_DNA"/>
</dbReference>
<keyword evidence="3" id="KW-1133">Transmembrane helix</keyword>
<dbReference type="PANTHER" id="PTHR13707">
    <property type="entry name" value="KETOACID-COENZYME A TRANSFERASE"/>
    <property type="match status" value="1"/>
</dbReference>
<organism evidence="4 5">
    <name type="scientific">Drechslerella dactyloides</name>
    <name type="common">Nematode-trapping fungus</name>
    <name type="synonym">Arthrobotrys dactyloides</name>
    <dbReference type="NCBI Taxonomy" id="74499"/>
    <lineage>
        <taxon>Eukaryota</taxon>
        <taxon>Fungi</taxon>
        <taxon>Dikarya</taxon>
        <taxon>Ascomycota</taxon>
        <taxon>Pezizomycotina</taxon>
        <taxon>Orbiliomycetes</taxon>
        <taxon>Orbiliales</taxon>
        <taxon>Orbiliaceae</taxon>
        <taxon>Drechslerella</taxon>
    </lineage>
</organism>
<dbReference type="InterPro" id="IPR012791">
    <property type="entry name" value="3-oxoacid_CoA-transf_B"/>
</dbReference>
<dbReference type="InterPro" id="IPR012792">
    <property type="entry name" value="3-oxoacid_CoA-transf_A"/>
</dbReference>
<keyword evidence="3" id="KW-0472">Membrane</keyword>
<name>A0AAD6IZV5_DREDA</name>
<feature type="transmembrane region" description="Helical" evidence="3">
    <location>
        <begin position="570"/>
        <end position="593"/>
    </location>
</feature>
<evidence type="ECO:0000313" key="4">
    <source>
        <dbReference type="EMBL" id="KAJ6261813.1"/>
    </source>
</evidence>
<feature type="transmembrane region" description="Helical" evidence="3">
    <location>
        <begin position="1020"/>
        <end position="1039"/>
    </location>
</feature>
<evidence type="ECO:0000256" key="3">
    <source>
        <dbReference type="SAM" id="Phobius"/>
    </source>
</evidence>
<evidence type="ECO:0000256" key="1">
    <source>
        <dbReference type="ARBA" id="ARBA00022679"/>
    </source>
</evidence>
<evidence type="ECO:0008006" key="6">
    <source>
        <dbReference type="Google" id="ProtNLM"/>
    </source>
</evidence>
<feature type="transmembrane region" description="Helical" evidence="3">
    <location>
        <begin position="1137"/>
        <end position="1157"/>
    </location>
</feature>
<comment type="caution">
    <text evidence="4">The sequence shown here is derived from an EMBL/GenBank/DDBJ whole genome shotgun (WGS) entry which is preliminary data.</text>
</comment>
<dbReference type="InterPro" id="IPR007246">
    <property type="entry name" value="Gaa1"/>
</dbReference>
<protein>
    <recommendedName>
        <fullName evidence="6">3-oxoacid CoA-transferase</fullName>
    </recommendedName>
</protein>